<feature type="binding site" evidence="9">
    <location>
        <begin position="67"/>
        <end position="69"/>
    </location>
    <ligand>
        <name>GTP</name>
        <dbReference type="ChEBI" id="CHEBI:37565"/>
    </ligand>
</feature>
<dbReference type="AlphaFoldDB" id="A0AAW1TQA2"/>
<feature type="binding site" evidence="9">
    <location>
        <begin position="358"/>
        <end position="360"/>
    </location>
    <ligand>
        <name>GTP</name>
        <dbReference type="ChEBI" id="CHEBI:37565"/>
    </ligand>
</feature>
<evidence type="ECO:0000256" key="1">
    <source>
        <dbReference type="ARBA" id="ARBA00011738"/>
    </source>
</evidence>
<keyword evidence="2 9" id="KW-0436">Ligase</keyword>
<dbReference type="Proteomes" id="UP001431783">
    <property type="component" value="Unassembled WGS sequence"/>
</dbReference>
<keyword evidence="14" id="KW-1185">Reference proteome</keyword>
<keyword evidence="6 9" id="KW-0460">Magnesium</keyword>
<dbReference type="NCBIfam" id="TIGR00184">
    <property type="entry name" value="purA"/>
    <property type="match status" value="1"/>
</dbReference>
<comment type="subunit">
    <text evidence="1 9">Homodimer.</text>
</comment>
<feature type="binding site" evidence="9">
    <location>
        <position position="332"/>
    </location>
    <ligand>
        <name>GTP</name>
        <dbReference type="ChEBI" id="CHEBI:37565"/>
    </ligand>
</feature>
<dbReference type="PROSITE" id="PS00513">
    <property type="entry name" value="ADENYLOSUCCIN_SYN_2"/>
    <property type="match status" value="1"/>
</dbReference>
<evidence type="ECO:0000256" key="3">
    <source>
        <dbReference type="ARBA" id="ARBA00022723"/>
    </source>
</evidence>
<feature type="binding site" evidence="9">
    <location>
        <begin position="65"/>
        <end position="68"/>
    </location>
    <ligand>
        <name>IMP</name>
        <dbReference type="ChEBI" id="CHEBI:58053"/>
    </ligand>
</feature>
<name>A0AAW1TQA2_9CUCU</name>
<comment type="caution">
    <text evidence="13">The sequence shown here is derived from an EMBL/GenBank/DDBJ whole genome shotgun (WGS) entry which is preliminary data.</text>
</comment>
<dbReference type="EMBL" id="JARQZJ010000001">
    <property type="protein sequence ID" value="KAK9869309.1"/>
    <property type="molecule type" value="Genomic_DNA"/>
</dbReference>
<feature type="binding site" evidence="9">
    <location>
        <begin position="39"/>
        <end position="45"/>
    </location>
    <ligand>
        <name>GTP</name>
        <dbReference type="ChEBI" id="CHEBI:37565"/>
    </ligand>
</feature>
<dbReference type="GO" id="GO:0000287">
    <property type="term" value="F:magnesium ion binding"/>
    <property type="evidence" value="ECO:0007669"/>
    <property type="project" value="UniProtKB-UniRule"/>
</dbReference>
<proteinExistence type="inferred from homology"/>
<dbReference type="NCBIfam" id="NF002223">
    <property type="entry name" value="PRK01117.1"/>
    <property type="match status" value="1"/>
</dbReference>
<feature type="active site" description="Proton donor" evidence="9">
    <location>
        <position position="68"/>
    </location>
</feature>
<dbReference type="GO" id="GO:0005525">
    <property type="term" value="F:GTP binding"/>
    <property type="evidence" value="ECO:0007669"/>
    <property type="project" value="UniProtKB-UniRule"/>
</dbReference>
<evidence type="ECO:0000256" key="9">
    <source>
        <dbReference type="HAMAP-Rule" id="MF_03125"/>
    </source>
</evidence>
<evidence type="ECO:0000256" key="7">
    <source>
        <dbReference type="ARBA" id="ARBA00023134"/>
    </source>
</evidence>
<feature type="binding site" evidence="9">
    <location>
        <position position="159"/>
    </location>
    <ligand>
        <name>IMP</name>
        <dbReference type="ChEBI" id="CHEBI:58053"/>
    </ligand>
</feature>
<evidence type="ECO:0000313" key="14">
    <source>
        <dbReference type="Proteomes" id="UP001431783"/>
    </source>
</evidence>
<protein>
    <recommendedName>
        <fullName evidence="9 11">Adenylosuccinate synthetase</fullName>
        <shortName evidence="9">AMPSase</shortName>
        <shortName evidence="9">AdSS</shortName>
        <ecNumber evidence="9 11">6.3.4.4</ecNumber>
    </recommendedName>
    <alternativeName>
        <fullName evidence="9">IMP--aspartate ligase</fullName>
    </alternativeName>
</protein>
<evidence type="ECO:0000313" key="13">
    <source>
        <dbReference type="EMBL" id="KAK9869309.1"/>
    </source>
</evidence>
<dbReference type="Pfam" id="PF00709">
    <property type="entry name" value="Adenylsucc_synt"/>
    <property type="match status" value="1"/>
</dbReference>
<feature type="active site" description="Proton acceptor" evidence="9">
    <location>
        <position position="40"/>
    </location>
</feature>
<feature type="binding site" evidence="9">
    <location>
        <begin position="40"/>
        <end position="43"/>
    </location>
    <ligand>
        <name>IMP</name>
        <dbReference type="ChEBI" id="CHEBI:58053"/>
    </ligand>
</feature>
<dbReference type="GO" id="GO:0005737">
    <property type="term" value="C:cytoplasm"/>
    <property type="evidence" value="ECO:0007669"/>
    <property type="project" value="UniProtKB-SubCell"/>
</dbReference>
<comment type="catalytic activity">
    <reaction evidence="8 9 11">
        <text>IMP + L-aspartate + GTP = N(6)-(1,2-dicarboxyethyl)-AMP + GDP + phosphate + 2 H(+)</text>
        <dbReference type="Rhea" id="RHEA:15753"/>
        <dbReference type="ChEBI" id="CHEBI:15378"/>
        <dbReference type="ChEBI" id="CHEBI:29991"/>
        <dbReference type="ChEBI" id="CHEBI:37565"/>
        <dbReference type="ChEBI" id="CHEBI:43474"/>
        <dbReference type="ChEBI" id="CHEBI:57567"/>
        <dbReference type="ChEBI" id="CHEBI:58053"/>
        <dbReference type="ChEBI" id="CHEBI:58189"/>
        <dbReference type="EC" id="6.3.4.4"/>
    </reaction>
</comment>
<dbReference type="Gene3D" id="3.90.170.10">
    <property type="entry name" value="Adenylosuccinate Synthetase, subunit A, domain 3"/>
    <property type="match status" value="1"/>
</dbReference>
<evidence type="ECO:0000256" key="4">
    <source>
        <dbReference type="ARBA" id="ARBA00022741"/>
    </source>
</evidence>
<keyword evidence="5 9" id="KW-0658">Purine biosynthesis</keyword>
<comment type="function">
    <text evidence="11">Plays an important role in the de novo pathway of purine nucleotide biosynthesis.</text>
</comment>
<dbReference type="CDD" id="cd03108">
    <property type="entry name" value="AdSS"/>
    <property type="match status" value="1"/>
</dbReference>
<evidence type="ECO:0000256" key="8">
    <source>
        <dbReference type="ARBA" id="ARBA00050432"/>
    </source>
</evidence>
<dbReference type="GO" id="GO:0046040">
    <property type="term" value="P:IMP metabolic process"/>
    <property type="evidence" value="ECO:0007669"/>
    <property type="project" value="TreeGrafter"/>
</dbReference>
<feature type="binding site" evidence="9">
    <location>
        <position position="40"/>
    </location>
    <ligand>
        <name>Mg(2+)</name>
        <dbReference type="ChEBI" id="CHEBI:18420"/>
    </ligand>
</feature>
<dbReference type="InterPro" id="IPR018220">
    <property type="entry name" value="Adenylosuccin_syn_GTP-bd"/>
</dbReference>
<keyword evidence="3 9" id="KW-0479">Metal-binding</keyword>
<evidence type="ECO:0000256" key="11">
    <source>
        <dbReference type="RuleBase" id="RU000520"/>
    </source>
</evidence>
<keyword evidence="7 9" id="KW-0342">GTP-binding</keyword>
<dbReference type="GO" id="GO:0044208">
    <property type="term" value="P:'de novo' AMP biosynthetic process"/>
    <property type="evidence" value="ECO:0007669"/>
    <property type="project" value="UniProtKB-UniRule"/>
</dbReference>
<organism evidence="13 14">
    <name type="scientific">Henosepilachna vigintioctopunctata</name>
    <dbReference type="NCBI Taxonomy" id="420089"/>
    <lineage>
        <taxon>Eukaryota</taxon>
        <taxon>Metazoa</taxon>
        <taxon>Ecdysozoa</taxon>
        <taxon>Arthropoda</taxon>
        <taxon>Hexapoda</taxon>
        <taxon>Insecta</taxon>
        <taxon>Pterygota</taxon>
        <taxon>Neoptera</taxon>
        <taxon>Endopterygota</taxon>
        <taxon>Coleoptera</taxon>
        <taxon>Polyphaga</taxon>
        <taxon>Cucujiformia</taxon>
        <taxon>Coccinelloidea</taxon>
        <taxon>Coccinellidae</taxon>
        <taxon>Epilachninae</taxon>
        <taxon>Epilachnini</taxon>
        <taxon>Henosepilachna</taxon>
    </lineage>
</organism>
<dbReference type="InterPro" id="IPR042111">
    <property type="entry name" value="Adenylosuccinate_synth_dom3"/>
</dbReference>
<accession>A0AAW1TQA2</accession>
<keyword evidence="9" id="KW-0963">Cytoplasm</keyword>
<evidence type="ECO:0000256" key="5">
    <source>
        <dbReference type="ARBA" id="ARBA00022755"/>
    </source>
</evidence>
<dbReference type="SMART" id="SM00788">
    <property type="entry name" value="Adenylsucc_synt"/>
    <property type="match status" value="1"/>
</dbReference>
<comment type="similarity">
    <text evidence="9 11">Belongs to the adenylosuccinate synthetase family.</text>
</comment>
<feature type="region of interest" description="Disordered" evidence="12">
    <location>
        <begin position="1"/>
        <end position="24"/>
    </location>
</feature>
<dbReference type="InterPro" id="IPR042109">
    <property type="entry name" value="Adenylosuccinate_synth_dom1"/>
</dbReference>
<sequence length="457" mass="50731">MATTTEVNGCPMNGSPRKKSRTDESIQSKVTVILGAQWGDEGKGKVVDMLATSMDVVCRCQGGNNAGHTVVADGVEYDFHLLPSGIINPKCTSVIGNGVVVHLPGLFDELEKNIAKGLKDWEKRLIISDRAHLVFDFHQQVDGLQEQENTKKGQGLGTTKKGIGPTYSSKATRNGIRIGDLLGNFDDFSKKFQSLCNLYQRMFPILNVNVEEELERYKKYAEKVRPLVSDTVTFLDRAFKSNKKILVEGANAAMLDIDFGTYPYVTSSNCSVGGVCTGLGLPPCRIGDVIGVVKAYTTRVGDGPFPTERKDEIGELLQSRGGEFGVTTKRKRRCGWLDLVLLKYTNMINGYSCICLTKLDILDQFQEVKLAVSYSLNGKKIEYFPSNASDLDKVEVEYLTMPGWQTCTENIRNFKELPENAKNYILKIEEILDIPVRWIGVGKGRESIIIKELKLQS</sequence>
<dbReference type="InterPro" id="IPR027417">
    <property type="entry name" value="P-loop_NTPase"/>
</dbReference>
<dbReference type="HAMAP" id="MF_00011">
    <property type="entry name" value="Adenylosucc_synth"/>
    <property type="match status" value="1"/>
</dbReference>
<gene>
    <name evidence="13" type="ORF">WA026_003060</name>
</gene>
<dbReference type="Gene3D" id="1.10.300.10">
    <property type="entry name" value="Adenylosuccinate Synthetase, subunit A, domain 2"/>
    <property type="match status" value="1"/>
</dbReference>
<dbReference type="InterPro" id="IPR042110">
    <property type="entry name" value="Adenylosuccinate_synth_dom2"/>
</dbReference>
<dbReference type="FunFam" id="1.10.300.10:FF:000002">
    <property type="entry name" value="Adenylosuccinate synthetase, chloroplastic"/>
    <property type="match status" value="1"/>
</dbReference>
<evidence type="ECO:0000256" key="6">
    <source>
        <dbReference type="ARBA" id="ARBA00022842"/>
    </source>
</evidence>
<dbReference type="InterPro" id="IPR033128">
    <property type="entry name" value="Adenylosuccin_syn_Lys_AS"/>
</dbReference>
<dbReference type="InterPro" id="IPR001114">
    <property type="entry name" value="Adenylosuccinate_synthetase"/>
</dbReference>
<dbReference type="FunFam" id="3.90.170.10:FF:000001">
    <property type="entry name" value="Adenylosuccinate synthetase"/>
    <property type="match status" value="1"/>
</dbReference>
<dbReference type="PROSITE" id="PS01266">
    <property type="entry name" value="ADENYLOSUCCIN_SYN_1"/>
    <property type="match status" value="1"/>
</dbReference>
<dbReference type="PANTHER" id="PTHR11846">
    <property type="entry name" value="ADENYLOSUCCINATE SYNTHETASE"/>
    <property type="match status" value="1"/>
</dbReference>
<dbReference type="SUPFAM" id="SSF52540">
    <property type="entry name" value="P-loop containing nucleoside triphosphate hydrolases"/>
    <property type="match status" value="1"/>
</dbReference>
<evidence type="ECO:0000256" key="10">
    <source>
        <dbReference type="PROSITE-ProRule" id="PRU10134"/>
    </source>
</evidence>
<feature type="binding site" evidence="9">
    <location>
        <position position="251"/>
    </location>
    <ligand>
        <name>IMP</name>
        <dbReference type="ChEBI" id="CHEBI:58053"/>
    </ligand>
</feature>
<reference evidence="13 14" key="1">
    <citation type="submission" date="2023-03" db="EMBL/GenBank/DDBJ databases">
        <title>Genome insight into feeding habits of ladybird beetles.</title>
        <authorList>
            <person name="Li H.-S."/>
            <person name="Huang Y.-H."/>
            <person name="Pang H."/>
        </authorList>
    </citation>
    <scope>NUCLEOTIDE SEQUENCE [LARGE SCALE GENOMIC DNA]</scope>
    <source>
        <strain evidence="13">SYSU_2023b</strain>
        <tissue evidence="13">Whole body</tissue>
    </source>
</reference>
<comment type="pathway">
    <text evidence="9 11">Purine metabolism; AMP biosynthesis via de novo pathway; AMP from IMP: step 1/2.</text>
</comment>
<comment type="subcellular location">
    <subcellularLocation>
        <location evidence="9">Cytoplasm</location>
    </subcellularLocation>
</comment>
<dbReference type="EC" id="6.3.4.4" evidence="9 11"/>
<feature type="binding site" evidence="9">
    <location>
        <begin position="440"/>
        <end position="442"/>
    </location>
    <ligand>
        <name>GTP</name>
        <dbReference type="ChEBI" id="CHEBI:37565"/>
    </ligand>
</feature>
<feature type="binding site" evidence="9">
    <location>
        <begin position="326"/>
        <end position="332"/>
    </location>
    <ligand>
        <name>substrate</name>
    </ligand>
</feature>
<evidence type="ECO:0000256" key="2">
    <source>
        <dbReference type="ARBA" id="ARBA00022598"/>
    </source>
</evidence>
<feature type="binding site" evidence="9">
    <location>
        <position position="173"/>
    </location>
    <ligand>
        <name>IMP</name>
        <dbReference type="ChEBI" id="CHEBI:58053"/>
        <note>ligand shared between dimeric partners</note>
    </ligand>
</feature>
<dbReference type="PANTHER" id="PTHR11846:SF0">
    <property type="entry name" value="ADENYLOSUCCINATE SYNTHETASE"/>
    <property type="match status" value="1"/>
</dbReference>
<dbReference type="Gene3D" id="3.40.440.10">
    <property type="entry name" value="Adenylosuccinate Synthetase, subunit A, domain 1"/>
    <property type="match status" value="1"/>
</dbReference>
<feature type="binding site" evidence="9">
    <location>
        <position position="330"/>
    </location>
    <ligand>
        <name>IMP</name>
        <dbReference type="ChEBI" id="CHEBI:58053"/>
    </ligand>
</feature>
<feature type="binding site" evidence="9">
    <location>
        <position position="266"/>
    </location>
    <ligand>
        <name>IMP</name>
        <dbReference type="ChEBI" id="CHEBI:58053"/>
    </ligand>
</feature>
<comment type="function">
    <text evidence="9">Plays an important role in the de novo pathway and in the salvage pathway of purine nucleotide biosynthesis. Catalyzes the first commited step in the biosynthesis of AMP from IMP.</text>
</comment>
<feature type="active site" evidence="10">
    <location>
        <position position="170"/>
    </location>
</feature>
<keyword evidence="4 9" id="KW-0547">Nucleotide-binding</keyword>
<feature type="binding site" evidence="9">
    <location>
        <position position="67"/>
    </location>
    <ligand>
        <name>Mg(2+)</name>
        <dbReference type="ChEBI" id="CHEBI:18420"/>
    </ligand>
</feature>
<dbReference type="GO" id="GO:0004019">
    <property type="term" value="F:adenylosuccinate synthase activity"/>
    <property type="evidence" value="ECO:0007669"/>
    <property type="project" value="UniProtKB-UniRule"/>
</dbReference>
<evidence type="ECO:0000256" key="12">
    <source>
        <dbReference type="SAM" id="MobiDB-lite"/>
    </source>
</evidence>
<comment type="cofactor">
    <cofactor evidence="9">
        <name>Mg(2+)</name>
        <dbReference type="ChEBI" id="CHEBI:18420"/>
    </cofactor>
    <text evidence="9">Binds 1 Mg(2+) ion per subunit.</text>
</comment>